<gene>
    <name evidence="11" type="ORF">ICT70_08320</name>
</gene>
<keyword evidence="4" id="KW-1003">Cell membrane</keyword>
<dbReference type="GO" id="GO:0000155">
    <property type="term" value="F:phosphorelay sensor kinase activity"/>
    <property type="evidence" value="ECO:0007669"/>
    <property type="project" value="InterPro"/>
</dbReference>
<comment type="subcellular location">
    <subcellularLocation>
        <location evidence="2">Cell membrane</location>
        <topology evidence="2">Multi-pass membrane protein</topology>
    </subcellularLocation>
</comment>
<feature type="region of interest" description="Disordered" evidence="8">
    <location>
        <begin position="672"/>
        <end position="694"/>
    </location>
</feature>
<keyword evidence="12" id="KW-1185">Reference proteome</keyword>
<dbReference type="Gene3D" id="1.10.287.130">
    <property type="match status" value="1"/>
</dbReference>
<dbReference type="SUPFAM" id="SSF103190">
    <property type="entry name" value="Sensory domain-like"/>
    <property type="match status" value="1"/>
</dbReference>
<evidence type="ECO:0000313" key="12">
    <source>
        <dbReference type="Proteomes" id="UP000632828"/>
    </source>
</evidence>
<dbReference type="InterPro" id="IPR003594">
    <property type="entry name" value="HATPase_dom"/>
</dbReference>
<evidence type="ECO:0000313" key="11">
    <source>
        <dbReference type="EMBL" id="MBD1400670.1"/>
    </source>
</evidence>
<feature type="coiled-coil region" evidence="7">
    <location>
        <begin position="334"/>
        <end position="407"/>
    </location>
</feature>
<dbReference type="SUPFAM" id="SSF55874">
    <property type="entry name" value="ATPase domain of HSP90 chaperone/DNA topoisomerase II/histidine kinase"/>
    <property type="match status" value="1"/>
</dbReference>
<reference evidence="11" key="1">
    <citation type="submission" date="2020-09" db="EMBL/GenBank/DDBJ databases">
        <title>Pelobacter alkaliphilus sp. nov., a novel anaerobic arsenate-reducing bacterium from terrestrial mud volcano.</title>
        <authorList>
            <person name="Khomyakova M.A."/>
            <person name="Merkel A.Y."/>
            <person name="Slobodkin A.I."/>
        </authorList>
    </citation>
    <scope>NUCLEOTIDE SEQUENCE</scope>
    <source>
        <strain evidence="11">M08fum</strain>
    </source>
</reference>
<protein>
    <recommendedName>
        <fullName evidence="3">histidine kinase</fullName>
        <ecNumber evidence="3">2.7.13.3</ecNumber>
    </recommendedName>
</protein>
<evidence type="ECO:0000256" key="5">
    <source>
        <dbReference type="ARBA" id="ARBA00022692"/>
    </source>
</evidence>
<organism evidence="11 12">
    <name type="scientific">Pelovirga terrestris</name>
    <dbReference type="NCBI Taxonomy" id="2771352"/>
    <lineage>
        <taxon>Bacteria</taxon>
        <taxon>Pseudomonadati</taxon>
        <taxon>Thermodesulfobacteriota</taxon>
        <taxon>Desulfuromonadia</taxon>
        <taxon>Geobacterales</taxon>
        <taxon>Geobacteraceae</taxon>
        <taxon>Pelovirga</taxon>
    </lineage>
</organism>
<dbReference type="GO" id="GO:0005886">
    <property type="term" value="C:plasma membrane"/>
    <property type="evidence" value="ECO:0007669"/>
    <property type="project" value="UniProtKB-SubCell"/>
</dbReference>
<dbReference type="PROSITE" id="PS50109">
    <property type="entry name" value="HIS_KIN"/>
    <property type="match status" value="1"/>
</dbReference>
<evidence type="ECO:0000256" key="3">
    <source>
        <dbReference type="ARBA" id="ARBA00012438"/>
    </source>
</evidence>
<keyword evidence="5 9" id="KW-0812">Transmembrane</keyword>
<dbReference type="InterPro" id="IPR005467">
    <property type="entry name" value="His_kinase_dom"/>
</dbReference>
<evidence type="ECO:0000259" key="10">
    <source>
        <dbReference type="PROSITE" id="PS50109"/>
    </source>
</evidence>
<dbReference type="Pfam" id="PF02518">
    <property type="entry name" value="HATPase_c"/>
    <property type="match status" value="1"/>
</dbReference>
<dbReference type="EC" id="2.7.13.3" evidence="3"/>
<dbReference type="Pfam" id="PF14827">
    <property type="entry name" value="dCache_3"/>
    <property type="match status" value="1"/>
</dbReference>
<comment type="catalytic activity">
    <reaction evidence="1">
        <text>ATP + protein L-histidine = ADP + protein N-phospho-L-histidine.</text>
        <dbReference type="EC" id="2.7.13.3"/>
    </reaction>
</comment>
<dbReference type="SUPFAM" id="SSF47384">
    <property type="entry name" value="Homodimeric domain of signal transducing histidine kinase"/>
    <property type="match status" value="1"/>
</dbReference>
<comment type="caution">
    <text evidence="11">The sequence shown here is derived from an EMBL/GenBank/DDBJ whole genome shotgun (WGS) entry which is preliminary data.</text>
</comment>
<dbReference type="EMBL" id="JACWUN010000008">
    <property type="protein sequence ID" value="MBD1400670.1"/>
    <property type="molecule type" value="Genomic_DNA"/>
</dbReference>
<evidence type="ECO:0000256" key="8">
    <source>
        <dbReference type="SAM" id="MobiDB-lite"/>
    </source>
</evidence>
<evidence type="ECO:0000256" key="7">
    <source>
        <dbReference type="SAM" id="Coils"/>
    </source>
</evidence>
<accession>A0A8J6QUS1</accession>
<dbReference type="InterPro" id="IPR029151">
    <property type="entry name" value="Sensor-like_sf"/>
</dbReference>
<dbReference type="InterPro" id="IPR029150">
    <property type="entry name" value="dCache_3"/>
</dbReference>
<dbReference type="Proteomes" id="UP000632828">
    <property type="component" value="Unassembled WGS sequence"/>
</dbReference>
<dbReference type="PANTHER" id="PTHR43065">
    <property type="entry name" value="SENSOR HISTIDINE KINASE"/>
    <property type="match status" value="1"/>
</dbReference>
<evidence type="ECO:0000256" key="4">
    <source>
        <dbReference type="ARBA" id="ARBA00022475"/>
    </source>
</evidence>
<dbReference type="InterPro" id="IPR036890">
    <property type="entry name" value="HATPase_C_sf"/>
</dbReference>
<evidence type="ECO:0000256" key="6">
    <source>
        <dbReference type="ARBA" id="ARBA00022989"/>
    </source>
</evidence>
<dbReference type="InterPro" id="IPR036097">
    <property type="entry name" value="HisK_dim/P_sf"/>
</dbReference>
<dbReference type="RefSeq" id="WP_191155447.1">
    <property type="nucleotide sequence ID" value="NZ_JACWUN010000008.1"/>
</dbReference>
<feature type="domain" description="Histidine kinase" evidence="10">
    <location>
        <begin position="426"/>
        <end position="669"/>
    </location>
</feature>
<evidence type="ECO:0000256" key="2">
    <source>
        <dbReference type="ARBA" id="ARBA00004651"/>
    </source>
</evidence>
<dbReference type="Gene3D" id="3.30.565.10">
    <property type="entry name" value="Histidine kinase-like ATPase, C-terminal domain"/>
    <property type="match status" value="1"/>
</dbReference>
<dbReference type="SMART" id="SM00387">
    <property type="entry name" value="HATPase_c"/>
    <property type="match status" value="1"/>
</dbReference>
<sequence length="694" mass="79174">MKKYNLQRLVLIPLSLTFLVLISAFVLTSYHISQRDEATFMESRYRQFRTIFSGLAARDAQAMLTAAEFIASQRRFQEALLENKLDQLQAHAHEVFLRLQRSLQISHFYFRDAEGNLILRVYRPEDKSPATMRASLQRAMETGLPAAGLELGKSGLLAQRIFYPWRIQGELVGFIELGIEIMPTLRQIKELSDIDIMIVLNKDRLDQDAWEAAHVYHTHRKDWNLLSDCVICETTLDLSKEDLGHLYTTAVVNNLEKTAGISGQIFRLGHFPLFDAGQNQIGTLLMVVDMTERSDIFKTFIFRIIGFSLLISMALFIFAFSILGRASRQLNSGAERLRQKGENLAQSNQRLQQEIVEREKAQQQLQEFSKYLEERVSERTRELANKNREIETSRKSLEAAYHELKEQQATILHQDKMACIGQLAAGIAHDINNPIGFISHNLTIFERYLQRLNQFFALQRDLVQRRGDSELIAACQKGRRDFQIDTMLTELPTMLTECRDGTSRVSQTVESLRIFSRQEVPQHKLTDLHHCIDSTLAIIRHELREKIRVVKNYGELPLRYCYAGQINQVFLNLLINAIQAIDEGGTISINTWAENEFIYIAINDNGGGIPAEKIEKIFEPFYTTKEIGVGTGLGLSIVYEIVTRHKGRIDVASKVGVGTTFTLILPFDERAKPRQPQANPLGTPINSTPEGNLF</sequence>
<keyword evidence="6 9" id="KW-1133">Transmembrane helix</keyword>
<dbReference type="PRINTS" id="PR00344">
    <property type="entry name" value="BCTRLSENSOR"/>
</dbReference>
<dbReference type="InterPro" id="IPR004358">
    <property type="entry name" value="Sig_transdc_His_kin-like_C"/>
</dbReference>
<evidence type="ECO:0000256" key="1">
    <source>
        <dbReference type="ARBA" id="ARBA00000085"/>
    </source>
</evidence>
<name>A0A8J6QUS1_9BACT</name>
<feature type="transmembrane region" description="Helical" evidence="9">
    <location>
        <begin position="300"/>
        <end position="323"/>
    </location>
</feature>
<dbReference type="AlphaFoldDB" id="A0A8J6QUS1"/>
<evidence type="ECO:0000256" key="9">
    <source>
        <dbReference type="SAM" id="Phobius"/>
    </source>
</evidence>
<keyword evidence="9" id="KW-0472">Membrane</keyword>
<proteinExistence type="predicted"/>
<keyword evidence="7" id="KW-0175">Coiled coil</keyword>
<feature type="compositionally biased region" description="Polar residues" evidence="8">
    <location>
        <begin position="676"/>
        <end position="694"/>
    </location>
</feature>
<dbReference type="PANTHER" id="PTHR43065:SF50">
    <property type="entry name" value="HISTIDINE KINASE"/>
    <property type="match status" value="1"/>
</dbReference>